<evidence type="ECO:0000256" key="2">
    <source>
        <dbReference type="ARBA" id="ARBA00022801"/>
    </source>
</evidence>
<dbReference type="Gene3D" id="2.60.120.200">
    <property type="match status" value="1"/>
</dbReference>
<evidence type="ECO:0000313" key="6">
    <source>
        <dbReference type="Proteomes" id="UP000076623"/>
    </source>
</evidence>
<evidence type="ECO:0000256" key="3">
    <source>
        <dbReference type="SAM" id="SignalP"/>
    </source>
</evidence>
<proteinExistence type="inferred from homology"/>
<evidence type="ECO:0000256" key="1">
    <source>
        <dbReference type="ARBA" id="ARBA00006865"/>
    </source>
</evidence>
<feature type="domain" description="GH16" evidence="4">
    <location>
        <begin position="33"/>
        <end position="310"/>
    </location>
</feature>
<dbReference type="Gene3D" id="2.60.120.260">
    <property type="entry name" value="Galactose-binding domain-like"/>
    <property type="match status" value="3"/>
</dbReference>
<dbReference type="Pfam" id="PF02018">
    <property type="entry name" value="CBM_4_9"/>
    <property type="match status" value="3"/>
</dbReference>
<keyword evidence="3" id="KW-0732">Signal</keyword>
<dbReference type="STRING" id="1221500.ABE65_002490"/>
<keyword evidence="2 5" id="KW-0378">Hydrolase</keyword>
<organism evidence="5 6">
    <name type="scientific">Fictibacillus phosphorivorans</name>
    <dbReference type="NCBI Taxonomy" id="1221500"/>
    <lineage>
        <taxon>Bacteria</taxon>
        <taxon>Bacillati</taxon>
        <taxon>Bacillota</taxon>
        <taxon>Bacilli</taxon>
        <taxon>Bacillales</taxon>
        <taxon>Fictibacillaceae</taxon>
        <taxon>Fictibacillus</taxon>
    </lineage>
</organism>
<dbReference type="InterPro" id="IPR008979">
    <property type="entry name" value="Galactose-bd-like_sf"/>
</dbReference>
<comment type="similarity">
    <text evidence="1">Belongs to the glycosyl hydrolase 16 family.</text>
</comment>
<evidence type="ECO:0000259" key="4">
    <source>
        <dbReference type="PROSITE" id="PS51762"/>
    </source>
</evidence>
<dbReference type="SUPFAM" id="SSF49785">
    <property type="entry name" value="Galactose-binding domain-like"/>
    <property type="match status" value="3"/>
</dbReference>
<dbReference type="GO" id="GO:0004553">
    <property type="term" value="F:hydrolase activity, hydrolyzing O-glycosyl compounds"/>
    <property type="evidence" value="ECO:0007669"/>
    <property type="project" value="InterPro"/>
</dbReference>
<feature type="signal peptide" evidence="3">
    <location>
        <begin position="1"/>
        <end position="30"/>
    </location>
</feature>
<dbReference type="Proteomes" id="UP000076623">
    <property type="component" value="Chromosome"/>
</dbReference>
<dbReference type="SUPFAM" id="SSF49899">
    <property type="entry name" value="Concanavalin A-like lectins/glucanases"/>
    <property type="match status" value="1"/>
</dbReference>
<name>A0A160IKJ6_9BACL</name>
<dbReference type="PANTHER" id="PTHR10963:SF55">
    <property type="entry name" value="GLYCOSIDE HYDROLASE FAMILY 16 PROTEIN"/>
    <property type="match status" value="1"/>
</dbReference>
<dbReference type="InterPro" id="IPR013320">
    <property type="entry name" value="ConA-like_dom_sf"/>
</dbReference>
<dbReference type="PANTHER" id="PTHR10963">
    <property type="entry name" value="GLYCOSYL HYDROLASE-RELATED"/>
    <property type="match status" value="1"/>
</dbReference>
<protein>
    <submittedName>
        <fullName evidence="5">Glycoside hydrolase</fullName>
    </submittedName>
</protein>
<keyword evidence="6" id="KW-1185">Reference proteome</keyword>
<evidence type="ECO:0000313" key="5">
    <source>
        <dbReference type="EMBL" id="ANC75762.1"/>
    </source>
</evidence>
<sequence length="819" mass="92785">MNNKGGICLVKKICALAVSALLMMPSGVIASAEDDGNKEVQKKKEKTKWSLTWSDEFNKPTIDPRKWTYDIGNWIKDEEGNLITPGWGNNEKQYYTNSEENSFIQDGKLIIRAKKEKTTDDSGTYDYTSAKLKTKGLFSQTYGRYEVRAKSPTGKGLWPAVWMLPEKDRYGGWAASGEIDIMEAWGSKPNKVAGTLHYGETWPNNRYTGKEYEFPFNEGINTWHTYAIKWEPGEIRWYVDGELYQTQNEWYAKGQNNPIKFSYPAPFDQNFYLIMNLAVGGWFDGDPDETTTFPQQMEIDYVRVYELKNRDYRDPVEPTPKPVELPKEAKHPLEDGNLIYDGNFERPFTVIDENESPFDPTYWNLVTLPDFGGEASVEKEMIDNKNFAVITPQVPGSFSHSVQAIQLLSLGKSGRYKVSFDAKAAADRQMSVKVGGGAERGWSKYSNEETIKLNNTLKTHSFTFDMLADTDLAARLEFNLGNNGSIPVWIGNVRVEEVTNEPINESATKPPLPDGNHIYNGTFDQGAMDRLTFWNFVSKHKKDSAVVNEKTREFHAILKGHSSKTADKYLVQKGIQLIKGNDYLLSFKGKADRARSIEVGVLDESGKKFYVAPAKVNLNKTNDAHELKFTYEGETSDYNSQFIFYLGGHSADVYLDDITLQKLTNIPDYNDVDMKPLKNGDFLSGLSFWTPYIHYDANAEIVSEEGKAKISIDSEGNEPWSVLLEQGNLKLVEGLNYELRFSISSQIARNIEVTLENSQYKRYFAESVEIGNEDTTYTFQITPTETDTLSLKFLLGKSSGSPLGKHEIYLDDVQLNVIK</sequence>
<feature type="chain" id="PRO_5038521869" evidence="3">
    <location>
        <begin position="31"/>
        <end position="819"/>
    </location>
</feature>
<dbReference type="CDD" id="cd08023">
    <property type="entry name" value="GH16_laminarinase_like"/>
    <property type="match status" value="1"/>
</dbReference>
<dbReference type="InterPro" id="IPR003305">
    <property type="entry name" value="CenC_carb-bd"/>
</dbReference>
<dbReference type="EMBL" id="CP015378">
    <property type="protein sequence ID" value="ANC75762.1"/>
    <property type="molecule type" value="Genomic_DNA"/>
</dbReference>
<dbReference type="Pfam" id="PF00722">
    <property type="entry name" value="Glyco_hydro_16"/>
    <property type="match status" value="1"/>
</dbReference>
<reference evidence="5 6" key="1">
    <citation type="submission" date="2016-04" db="EMBL/GenBank/DDBJ databases">
        <title>Complete genome sequence of Fictibacillus phosphorivorans G25-29, a strain toxic to nematodes.</title>
        <authorList>
            <person name="Zheng Z."/>
        </authorList>
    </citation>
    <scope>NUCLEOTIDE SEQUENCE [LARGE SCALE GENOMIC DNA]</scope>
    <source>
        <strain evidence="5 6">G25-29</strain>
    </source>
</reference>
<dbReference type="InterPro" id="IPR000757">
    <property type="entry name" value="Beta-glucanase-like"/>
</dbReference>
<accession>A0A160IKJ6</accession>
<dbReference type="AlphaFoldDB" id="A0A160IKJ6"/>
<gene>
    <name evidence="5" type="ORF">ABE65_002490</name>
</gene>
<dbReference type="InterPro" id="IPR050546">
    <property type="entry name" value="Glycosyl_Hydrlase_16"/>
</dbReference>
<dbReference type="KEGG" id="fpn:ABE65_002490"/>
<dbReference type="GO" id="GO:0005975">
    <property type="term" value="P:carbohydrate metabolic process"/>
    <property type="evidence" value="ECO:0007669"/>
    <property type="project" value="InterPro"/>
</dbReference>
<dbReference type="PROSITE" id="PS51762">
    <property type="entry name" value="GH16_2"/>
    <property type="match status" value="1"/>
</dbReference>